<dbReference type="GO" id="GO:0009055">
    <property type="term" value="F:electron transfer activity"/>
    <property type="evidence" value="ECO:0007669"/>
    <property type="project" value="TreeGrafter"/>
</dbReference>
<dbReference type="SUPFAM" id="SSF48498">
    <property type="entry name" value="Tetracyclin repressor-like, C-terminal domain"/>
    <property type="match status" value="1"/>
</dbReference>
<dbReference type="InterPro" id="IPR029039">
    <property type="entry name" value="Flavoprotein-like_sf"/>
</dbReference>
<dbReference type="Gene3D" id="3.40.50.360">
    <property type="match status" value="1"/>
</dbReference>
<dbReference type="EMBL" id="LR134477">
    <property type="protein sequence ID" value="VEI15993.1"/>
    <property type="molecule type" value="Genomic_DNA"/>
</dbReference>
<proteinExistence type="predicted"/>
<dbReference type="SUPFAM" id="SSF52218">
    <property type="entry name" value="Flavoproteins"/>
    <property type="match status" value="1"/>
</dbReference>
<dbReference type="InterPro" id="IPR009057">
    <property type="entry name" value="Homeodomain-like_sf"/>
</dbReference>
<accession>A0A3S4VJX8</accession>
<feature type="domain" description="Flavodoxin-like fold" evidence="3">
    <location>
        <begin position="261"/>
        <end position="428"/>
    </location>
</feature>
<dbReference type="KEGG" id="avc:NCTC10951_01447"/>
<evidence type="ECO:0000256" key="2">
    <source>
        <dbReference type="SAM" id="MobiDB-lite"/>
    </source>
</evidence>
<name>A0A3S4VJX8_ACTVI</name>
<dbReference type="PANTHER" id="PTHR47307">
    <property type="entry name" value="GLUTATHIONE-REGULATED POTASSIUM-EFFLUX SYSTEM ANCILLARY PROTEIN KEFG"/>
    <property type="match status" value="1"/>
</dbReference>
<dbReference type="Gene3D" id="1.10.357.10">
    <property type="entry name" value="Tetracycline Repressor, domain 2"/>
    <property type="match status" value="1"/>
</dbReference>
<dbReference type="GO" id="GO:0010181">
    <property type="term" value="F:FMN binding"/>
    <property type="evidence" value="ECO:0007669"/>
    <property type="project" value="TreeGrafter"/>
</dbReference>
<dbReference type="Proteomes" id="UP000268658">
    <property type="component" value="Chromosome"/>
</dbReference>
<dbReference type="Pfam" id="PF02525">
    <property type="entry name" value="Flavodoxin_2"/>
    <property type="match status" value="1"/>
</dbReference>
<dbReference type="InterPro" id="IPR003680">
    <property type="entry name" value="Flavodoxin_fold"/>
</dbReference>
<dbReference type="InterPro" id="IPR046980">
    <property type="entry name" value="KefG/KefF"/>
</dbReference>
<dbReference type="SUPFAM" id="SSF46689">
    <property type="entry name" value="Homeodomain-like"/>
    <property type="match status" value="1"/>
</dbReference>
<protein>
    <submittedName>
        <fullName evidence="4">General stress protein 14</fullName>
        <ecNumber evidence="4">1.6.99.-</ecNumber>
    </submittedName>
</protein>
<feature type="compositionally biased region" description="Polar residues" evidence="2">
    <location>
        <begin position="248"/>
        <end position="257"/>
    </location>
</feature>
<evidence type="ECO:0000313" key="4">
    <source>
        <dbReference type="EMBL" id="VEI15993.1"/>
    </source>
</evidence>
<dbReference type="GO" id="GO:0003955">
    <property type="term" value="F:NAD(P)H dehydrogenase (quinone) activity"/>
    <property type="evidence" value="ECO:0007669"/>
    <property type="project" value="TreeGrafter"/>
</dbReference>
<keyword evidence="1 4" id="KW-0560">Oxidoreductase</keyword>
<dbReference type="PANTHER" id="PTHR47307:SF1">
    <property type="entry name" value="GLUTATHIONE-REGULATED POTASSIUM-EFFLUX SYSTEM ANCILLARY PROTEIN KEFG"/>
    <property type="match status" value="1"/>
</dbReference>
<dbReference type="InterPro" id="IPR036271">
    <property type="entry name" value="Tet_transcr_reg_TetR-rel_C_sf"/>
</dbReference>
<dbReference type="RefSeq" id="WP_197722361.1">
    <property type="nucleotide sequence ID" value="NZ_CAUTOI010000049.1"/>
</dbReference>
<sequence length="442" mass="47830">MQHNAGFTRDDVVTAALEIGVDRFTMGKVARRLGVSTADLGRTVSSRDDLLVACLERVSADVTLPPTGLSWQDYLRQLSDSLWDVLDANPGLDHTLIDLAWAYVPFMSVAKRAHNALVSGGLRSEDAYLALNYTLSTVLTSHQQAAAMAETIESDHQPGRRERGIDIATRMWDERFGGSGAALGMRRSHALHNGDDADRVPFRPKESWLDRGAMTPKLEVIIGGFSGLSDVLSTSGAVDGGASRGASPASQSNDTRESSVNTLVLVFHPNISESRVNKALGATAESLGGNITVRYMYDIYPDFNIDVATEQAALLGADRIVLQYPMYWLSCPPLLKKWLDDVLTFGWAYGSTGTALHGKELLLAVSVGGAGSAYGREGAHIYTIHEFLRPMQGTSRVIGTKYAVPFLSVGALEITDEAIARRARDYAAVLQTPELPMLDIFG</sequence>
<gene>
    <name evidence="4" type="primary">ywrO_2</name>
    <name evidence="4" type="ORF">NCTC10951_01447</name>
</gene>
<feature type="region of interest" description="Disordered" evidence="2">
    <location>
        <begin position="237"/>
        <end position="257"/>
    </location>
</feature>
<evidence type="ECO:0000256" key="1">
    <source>
        <dbReference type="ARBA" id="ARBA00023002"/>
    </source>
</evidence>
<reference evidence="4 5" key="1">
    <citation type="submission" date="2018-12" db="EMBL/GenBank/DDBJ databases">
        <authorList>
            <consortium name="Pathogen Informatics"/>
        </authorList>
    </citation>
    <scope>NUCLEOTIDE SEQUENCE [LARGE SCALE GENOMIC DNA]</scope>
    <source>
        <strain evidence="4 5">NCTC10951</strain>
    </source>
</reference>
<dbReference type="AlphaFoldDB" id="A0A3S4VJX8"/>
<evidence type="ECO:0000259" key="3">
    <source>
        <dbReference type="Pfam" id="PF02525"/>
    </source>
</evidence>
<organism evidence="4 5">
    <name type="scientific">Actinomyces viscosus</name>
    <dbReference type="NCBI Taxonomy" id="1656"/>
    <lineage>
        <taxon>Bacteria</taxon>
        <taxon>Bacillati</taxon>
        <taxon>Actinomycetota</taxon>
        <taxon>Actinomycetes</taxon>
        <taxon>Actinomycetales</taxon>
        <taxon>Actinomycetaceae</taxon>
        <taxon>Actinomyces</taxon>
    </lineage>
</organism>
<dbReference type="EC" id="1.6.99.-" evidence="4"/>
<evidence type="ECO:0000313" key="5">
    <source>
        <dbReference type="Proteomes" id="UP000268658"/>
    </source>
</evidence>